<evidence type="ECO:0008006" key="3">
    <source>
        <dbReference type="Google" id="ProtNLM"/>
    </source>
</evidence>
<dbReference type="InterPro" id="IPR023614">
    <property type="entry name" value="Porin_dom_sf"/>
</dbReference>
<dbReference type="InterPro" id="IPR010870">
    <property type="entry name" value="Porin_O/P"/>
</dbReference>
<name>A0A3B0XVP4_9ZZZZ</name>
<accession>A0A3B0XVP4</accession>
<dbReference type="GO" id="GO:0016020">
    <property type="term" value="C:membrane"/>
    <property type="evidence" value="ECO:0007669"/>
    <property type="project" value="InterPro"/>
</dbReference>
<dbReference type="Gene3D" id="2.40.160.10">
    <property type="entry name" value="Porin"/>
    <property type="match status" value="1"/>
</dbReference>
<keyword evidence="1" id="KW-0175">Coiled coil</keyword>
<evidence type="ECO:0000313" key="2">
    <source>
        <dbReference type="EMBL" id="VAW71591.1"/>
    </source>
</evidence>
<evidence type="ECO:0000256" key="1">
    <source>
        <dbReference type="SAM" id="Coils"/>
    </source>
</evidence>
<protein>
    <recommendedName>
        <fullName evidence="3">Phosphate-selective porin O and P</fullName>
    </recommendedName>
</protein>
<gene>
    <name evidence="2" type="ORF">MNBD_GAMMA13-869</name>
</gene>
<dbReference type="GO" id="GO:0015288">
    <property type="term" value="F:porin activity"/>
    <property type="evidence" value="ECO:0007669"/>
    <property type="project" value="InterPro"/>
</dbReference>
<organism evidence="2">
    <name type="scientific">hydrothermal vent metagenome</name>
    <dbReference type="NCBI Taxonomy" id="652676"/>
    <lineage>
        <taxon>unclassified sequences</taxon>
        <taxon>metagenomes</taxon>
        <taxon>ecological metagenomes</taxon>
    </lineage>
</organism>
<proteinExistence type="predicted"/>
<feature type="coiled-coil region" evidence="1">
    <location>
        <begin position="23"/>
        <end position="64"/>
    </location>
</feature>
<sequence>MKDQEFLLKPVVLATLLALSPTVTFADSEMDELRKTVDLLQKQLEQVQKQLRKQEQKASTVTAAPSRITEEAPVTRQEMNELRKDIATASEWRSPNTLVHLAGYSSVGYEKSQGADDDGSFTVGQFAPIFHFQYRDLVMLESELEFEVEDDGSTNTALEYLTIDLFLNDYMALVAGKFLSPVGQFRQNLHPTWINKMASPPPGFGHDGAAPISDLGLQVRGGYPFGKIRTNYALYVSNGPELNAESDGGEFELEGVDAEGFNKDSDGSKVFGGRLGILPVRGLEIGISGATGEASVSNVEGLDPQPDLSNEDKRDYDVYGADFNYQYRSLGVRGEYIKTKVGATNKGITASGSGNWETWYTQAAYRFLPTRFEAVLRYTDFDSEADSQDQKQWGVGLNYLFTSNFVAKVNYEFNDGNGNASIADDNRFLAQLAYGF</sequence>
<dbReference type="EMBL" id="UOFK01000007">
    <property type="protein sequence ID" value="VAW71591.1"/>
    <property type="molecule type" value="Genomic_DNA"/>
</dbReference>
<dbReference type="SUPFAM" id="SSF56935">
    <property type="entry name" value="Porins"/>
    <property type="match status" value="1"/>
</dbReference>
<dbReference type="Pfam" id="PF07396">
    <property type="entry name" value="Porin_O_P"/>
    <property type="match status" value="1"/>
</dbReference>
<reference evidence="2" key="1">
    <citation type="submission" date="2018-06" db="EMBL/GenBank/DDBJ databases">
        <authorList>
            <person name="Zhirakovskaya E."/>
        </authorList>
    </citation>
    <scope>NUCLEOTIDE SEQUENCE</scope>
</reference>
<dbReference type="AlphaFoldDB" id="A0A3B0XVP4"/>